<dbReference type="RefSeq" id="WP_074985827.1">
    <property type="nucleotide sequence ID" value="NZ_CP101752.1"/>
</dbReference>
<evidence type="ECO:0000313" key="5">
    <source>
        <dbReference type="EMBL" id="SFD92505.1"/>
    </source>
</evidence>
<dbReference type="InterPro" id="IPR028081">
    <property type="entry name" value="Leu-bd"/>
</dbReference>
<evidence type="ECO:0000313" key="6">
    <source>
        <dbReference type="Proteomes" id="UP000183385"/>
    </source>
</evidence>
<feature type="chain" id="PRO_5042940061" evidence="3">
    <location>
        <begin position="26"/>
        <end position="397"/>
    </location>
</feature>
<feature type="signal peptide" evidence="3">
    <location>
        <begin position="1"/>
        <end position="25"/>
    </location>
</feature>
<dbReference type="InterPro" id="IPR051010">
    <property type="entry name" value="BCAA_transport"/>
</dbReference>
<dbReference type="AlphaFoldDB" id="A0AAQ1KNS6"/>
<dbReference type="CDD" id="cd06336">
    <property type="entry name" value="PBP1_ABC_ligand_binding-like"/>
    <property type="match status" value="1"/>
</dbReference>
<reference evidence="5 6" key="1">
    <citation type="submission" date="2016-10" db="EMBL/GenBank/DDBJ databases">
        <authorList>
            <person name="Varghese N."/>
            <person name="Submissions S."/>
        </authorList>
    </citation>
    <scope>NUCLEOTIDE SEQUENCE [LARGE SCALE GENOMIC DNA]</scope>
    <source>
        <strain evidence="5 6">LMG 18378</strain>
    </source>
</reference>
<name>A0AAQ1KNS6_9PSED</name>
<dbReference type="EMBL" id="FOLS01000047">
    <property type="protein sequence ID" value="SFD92505.1"/>
    <property type="molecule type" value="Genomic_DNA"/>
</dbReference>
<dbReference type="PANTHER" id="PTHR30483:SF6">
    <property type="entry name" value="PERIPLASMIC BINDING PROTEIN OF ABC TRANSPORTER FOR NATURAL AMINO ACIDS"/>
    <property type="match status" value="1"/>
</dbReference>
<accession>A0AAQ1KNS6</accession>
<keyword evidence="2 3" id="KW-0732">Signal</keyword>
<gene>
    <name evidence="5" type="ORF">SAMN05216577_14710</name>
</gene>
<organism evidence="5 6">
    <name type="scientific">Pseudomonas citronellolis</name>
    <dbReference type="NCBI Taxonomy" id="53408"/>
    <lineage>
        <taxon>Bacteria</taxon>
        <taxon>Pseudomonadati</taxon>
        <taxon>Pseudomonadota</taxon>
        <taxon>Gammaproteobacteria</taxon>
        <taxon>Pseudomonadales</taxon>
        <taxon>Pseudomonadaceae</taxon>
        <taxon>Pseudomonas</taxon>
    </lineage>
</organism>
<dbReference type="Gene3D" id="3.40.50.2300">
    <property type="match status" value="2"/>
</dbReference>
<proteinExistence type="inferred from homology"/>
<evidence type="ECO:0000256" key="1">
    <source>
        <dbReference type="ARBA" id="ARBA00010062"/>
    </source>
</evidence>
<keyword evidence="6" id="KW-1185">Reference proteome</keyword>
<comment type="caution">
    <text evidence="5">The sequence shown here is derived from an EMBL/GenBank/DDBJ whole genome shotgun (WGS) entry which is preliminary data.</text>
</comment>
<dbReference type="Pfam" id="PF13458">
    <property type="entry name" value="Peripla_BP_6"/>
    <property type="match status" value="1"/>
</dbReference>
<dbReference type="InterPro" id="IPR028082">
    <property type="entry name" value="Peripla_BP_I"/>
</dbReference>
<dbReference type="SUPFAM" id="SSF53822">
    <property type="entry name" value="Periplasmic binding protein-like I"/>
    <property type="match status" value="1"/>
</dbReference>
<comment type="similarity">
    <text evidence="1">Belongs to the leucine-binding protein family.</text>
</comment>
<feature type="domain" description="Leucine-binding protein" evidence="4">
    <location>
        <begin position="30"/>
        <end position="363"/>
    </location>
</feature>
<protein>
    <submittedName>
        <fullName evidence="5">Branched-chain amino acid transport system substrate-binding protein</fullName>
    </submittedName>
</protein>
<evidence type="ECO:0000259" key="4">
    <source>
        <dbReference type="Pfam" id="PF13458"/>
    </source>
</evidence>
<sequence>MSAIKRFYLLFGLSFGALAPLCGSAAEVMKLGLSVPLSGAGANWGIGAKWLCEQAAGDVAAQGGVKVAGQTYNFECVAYDNKYNAADGAKVAQTLLSKDSVKFVAGSLGTAPVRALQSLSERRGALIFTTAWGTSIKGPKFPLTFTQMNTPNEIVYPLVKFVKERNPSIKTVVLMNPNDATGQETEAIARKAWEAAGVKVLASDWYERGTTEFQPVASKMASLKPDAVDLCSSTPADSGQLFKELSGLGWNGVKVIEVGTGAGGLLATGGEAASGTYMGAAVALDSPGTTDLQRRLNDGVKAQTGESINAIQIGFYDSVKALAAAMEKAQSVEPKAVAEALPEITFDSFYGKSAFGGKATYGTPQQILVPVIVTQLQQDKLVEVGRVQPEELTQRIQ</sequence>
<evidence type="ECO:0000256" key="2">
    <source>
        <dbReference type="ARBA" id="ARBA00022729"/>
    </source>
</evidence>
<evidence type="ECO:0000256" key="3">
    <source>
        <dbReference type="SAM" id="SignalP"/>
    </source>
</evidence>
<dbReference type="PANTHER" id="PTHR30483">
    <property type="entry name" value="LEUCINE-SPECIFIC-BINDING PROTEIN"/>
    <property type="match status" value="1"/>
</dbReference>
<dbReference type="Proteomes" id="UP000183385">
    <property type="component" value="Unassembled WGS sequence"/>
</dbReference>